<comment type="subcellular location">
    <subcellularLocation>
        <location evidence="1">Nucleus</location>
    </subcellularLocation>
</comment>
<dbReference type="AlphaFoldDB" id="A0A4Q9KR30"/>
<dbReference type="EMBL" id="PITJ01002470">
    <property type="protein sequence ID" value="TBT97147.1"/>
    <property type="molecule type" value="Genomic_DNA"/>
</dbReference>
<dbReference type="VEuPathDB" id="MicrosporidiaDB:CWI37_2470p0010"/>
<reference evidence="11 12" key="1">
    <citation type="submission" date="2017-12" db="EMBL/GenBank/DDBJ databases">
        <authorList>
            <person name="Pombert J.-F."/>
            <person name="Haag K.L."/>
            <person name="Ebert D."/>
        </authorList>
    </citation>
    <scope>NUCLEOTIDE SEQUENCE [LARGE SCALE GENOMIC DNA]</scope>
    <source>
        <strain evidence="11">FI-OER-3-3</strain>
    </source>
</reference>
<feature type="domain" description="PROCT" evidence="10">
    <location>
        <begin position="73"/>
        <end position="110"/>
    </location>
</feature>
<gene>
    <name evidence="11" type="ORF">CWI37_2470p0010</name>
</gene>
<proteinExistence type="inferred from homology"/>
<dbReference type="Gene3D" id="3.40.140.10">
    <property type="entry name" value="Cytidine Deaminase, domain 2"/>
    <property type="match status" value="1"/>
</dbReference>
<feature type="region of interest" description="Disordered" evidence="9">
    <location>
        <begin position="1"/>
        <end position="23"/>
    </location>
</feature>
<dbReference type="Pfam" id="PF09340">
    <property type="entry name" value="NuA4"/>
    <property type="match status" value="1"/>
</dbReference>
<evidence type="ECO:0000259" key="10">
    <source>
        <dbReference type="Pfam" id="PF08084"/>
    </source>
</evidence>
<evidence type="ECO:0000256" key="3">
    <source>
        <dbReference type="ARBA" id="ARBA00018504"/>
    </source>
</evidence>
<protein>
    <recommendedName>
        <fullName evidence="3">Chromatin modification-related protein EAF6</fullName>
    </recommendedName>
</protein>
<comment type="similarity">
    <text evidence="2">Belongs to the EAF6 family.</text>
</comment>
<evidence type="ECO:0000256" key="8">
    <source>
        <dbReference type="ARBA" id="ARBA00023242"/>
    </source>
</evidence>
<evidence type="ECO:0000256" key="9">
    <source>
        <dbReference type="SAM" id="MobiDB-lite"/>
    </source>
</evidence>
<comment type="caution">
    <text evidence="11">The sequence shown here is derived from an EMBL/GenBank/DDBJ whole genome shotgun (WGS) entry which is preliminary data.</text>
</comment>
<evidence type="ECO:0000256" key="1">
    <source>
        <dbReference type="ARBA" id="ARBA00004123"/>
    </source>
</evidence>
<sequence>YESEGSNKGVEGGGLEGGGDSRGMLEGVSNRGSNIKGISNRGSNIKGVSNSTDNTNKQHPVNNIPYEQHPVNLKGYFLVCEMWNFYFKREWFDEDMSYSLKIGYPLNFYDISFKDLKIGYPLNFYDISFRDLKIGYPLNFYDISFKEDNMKQLQQYIRKRKELQRSVCNYEKEIFRLETLFLDMTQGFPVTKNLDYYLNFKVEKKKGYNKDKDRIFSRNIPRINEDIVSSYSK</sequence>
<evidence type="ECO:0000256" key="7">
    <source>
        <dbReference type="ARBA" id="ARBA00023163"/>
    </source>
</evidence>
<dbReference type="InterPro" id="IPR012984">
    <property type="entry name" value="PROCT"/>
</dbReference>
<dbReference type="GO" id="GO:0006325">
    <property type="term" value="P:chromatin organization"/>
    <property type="evidence" value="ECO:0007669"/>
    <property type="project" value="UniProtKB-KW"/>
</dbReference>
<evidence type="ECO:0000313" key="11">
    <source>
        <dbReference type="EMBL" id="TBT97147.1"/>
    </source>
</evidence>
<evidence type="ECO:0000313" key="12">
    <source>
        <dbReference type="Proteomes" id="UP000292362"/>
    </source>
</evidence>
<accession>A0A4Q9KR30</accession>
<keyword evidence="4" id="KW-0156">Chromatin regulator</keyword>
<name>A0A4Q9KR30_9MICR</name>
<keyword evidence="8" id="KW-0539">Nucleus</keyword>
<evidence type="ECO:0000256" key="6">
    <source>
        <dbReference type="ARBA" id="ARBA00023054"/>
    </source>
</evidence>
<dbReference type="Proteomes" id="UP000292362">
    <property type="component" value="Unassembled WGS sequence"/>
</dbReference>
<organism evidence="11 12">
    <name type="scientific">Hamiltosporidium tvaerminnensis</name>
    <dbReference type="NCBI Taxonomy" id="1176355"/>
    <lineage>
        <taxon>Eukaryota</taxon>
        <taxon>Fungi</taxon>
        <taxon>Fungi incertae sedis</taxon>
        <taxon>Microsporidia</taxon>
        <taxon>Dubosqiidae</taxon>
        <taxon>Hamiltosporidium</taxon>
    </lineage>
</organism>
<evidence type="ECO:0000256" key="4">
    <source>
        <dbReference type="ARBA" id="ARBA00022853"/>
    </source>
</evidence>
<feature type="compositionally biased region" description="Gly residues" evidence="9">
    <location>
        <begin position="10"/>
        <end position="21"/>
    </location>
</feature>
<dbReference type="Pfam" id="PF08084">
    <property type="entry name" value="PROCT"/>
    <property type="match status" value="1"/>
</dbReference>
<dbReference type="GO" id="GO:0000123">
    <property type="term" value="C:histone acetyltransferase complex"/>
    <property type="evidence" value="ECO:0007669"/>
    <property type="project" value="InterPro"/>
</dbReference>
<dbReference type="GO" id="GO:0005634">
    <property type="term" value="C:nucleus"/>
    <property type="evidence" value="ECO:0007669"/>
    <property type="project" value="UniProtKB-SubCell"/>
</dbReference>
<keyword evidence="6" id="KW-0175">Coiled coil</keyword>
<keyword evidence="5" id="KW-0805">Transcription regulation</keyword>
<keyword evidence="7" id="KW-0804">Transcription</keyword>
<dbReference type="InterPro" id="IPR015418">
    <property type="entry name" value="Eaf6"/>
</dbReference>
<feature type="non-terminal residue" evidence="11">
    <location>
        <position position="1"/>
    </location>
</feature>
<evidence type="ECO:0000256" key="2">
    <source>
        <dbReference type="ARBA" id="ARBA00010916"/>
    </source>
</evidence>
<evidence type="ECO:0000256" key="5">
    <source>
        <dbReference type="ARBA" id="ARBA00023015"/>
    </source>
</evidence>